<comment type="caution">
    <text evidence="6">The sequence shown here is derived from an EMBL/GenBank/DDBJ whole genome shotgun (WGS) entry which is preliminary data.</text>
</comment>
<name>A0A1Q9F0E4_SYMMI</name>
<dbReference type="GO" id="GO:0030060">
    <property type="term" value="F:L-malate dehydrogenase (NAD+) activity"/>
    <property type="evidence" value="ECO:0007669"/>
    <property type="project" value="UniProtKB-EC"/>
</dbReference>
<dbReference type="GO" id="GO:0005737">
    <property type="term" value="C:cytoplasm"/>
    <property type="evidence" value="ECO:0007669"/>
    <property type="project" value="TreeGrafter"/>
</dbReference>
<evidence type="ECO:0000256" key="1">
    <source>
        <dbReference type="ARBA" id="ARBA00012995"/>
    </source>
</evidence>
<dbReference type="InterPro" id="IPR036291">
    <property type="entry name" value="NAD(P)-bd_dom_sf"/>
</dbReference>
<dbReference type="SUPFAM" id="SSF51735">
    <property type="entry name" value="NAD(P)-binding Rossmann-fold domains"/>
    <property type="match status" value="1"/>
</dbReference>
<evidence type="ECO:0000313" key="7">
    <source>
        <dbReference type="Proteomes" id="UP000186817"/>
    </source>
</evidence>
<dbReference type="InterPro" id="IPR001236">
    <property type="entry name" value="Lactate/malate_DH_N"/>
</dbReference>
<accession>A0A1Q9F0E4</accession>
<evidence type="ECO:0000313" key="6">
    <source>
        <dbReference type="EMBL" id="OLQ13141.1"/>
    </source>
</evidence>
<organism evidence="6 7">
    <name type="scientific">Symbiodinium microadriaticum</name>
    <name type="common">Dinoflagellate</name>
    <name type="synonym">Zooxanthella microadriatica</name>
    <dbReference type="NCBI Taxonomy" id="2951"/>
    <lineage>
        <taxon>Eukaryota</taxon>
        <taxon>Sar</taxon>
        <taxon>Alveolata</taxon>
        <taxon>Dinophyceae</taxon>
        <taxon>Suessiales</taxon>
        <taxon>Symbiodiniaceae</taxon>
        <taxon>Symbiodinium</taxon>
    </lineage>
</organism>
<keyword evidence="4" id="KW-0520">NAD</keyword>
<dbReference type="Proteomes" id="UP000186817">
    <property type="component" value="Unassembled WGS sequence"/>
</dbReference>
<evidence type="ECO:0000256" key="4">
    <source>
        <dbReference type="ARBA" id="ARBA00023027"/>
    </source>
</evidence>
<protein>
    <recommendedName>
        <fullName evidence="1">malate dehydrogenase</fullName>
        <ecNumber evidence="1">1.1.1.37</ecNumber>
    </recommendedName>
</protein>
<dbReference type="OrthoDB" id="4069699at2759"/>
<dbReference type="EC" id="1.1.1.37" evidence="1"/>
<dbReference type="GO" id="GO:0006099">
    <property type="term" value="P:tricarboxylic acid cycle"/>
    <property type="evidence" value="ECO:0007669"/>
    <property type="project" value="UniProtKB-KW"/>
</dbReference>
<dbReference type="PANTHER" id="PTHR11540">
    <property type="entry name" value="MALATE AND LACTATE DEHYDROGENASE"/>
    <property type="match status" value="1"/>
</dbReference>
<dbReference type="Pfam" id="PF00056">
    <property type="entry name" value="Ldh_1_N"/>
    <property type="match status" value="1"/>
</dbReference>
<dbReference type="PANTHER" id="PTHR11540:SF48">
    <property type="entry name" value="DEHYDROGENASE, PUTATIVE-RELATED"/>
    <property type="match status" value="1"/>
</dbReference>
<proteinExistence type="predicted"/>
<sequence length="163" mass="17232">MGNCHQCFEGFGRPAKKDGFKVCICGGATSVGQQLALLMATNSMVKELSVYDLEGSSVPAEGVAADLSHLEFPCRVKAYALPGQARPAKDLPPNCLEGCSLVLVAAGIPRRPSQSKRDLMHINGNMCKMVVEACAKRCPEAIVGLIVNPINSVVPAMARSGLY</sequence>
<feature type="domain" description="Lactate/malate dehydrogenase N-terminal" evidence="5">
    <location>
        <begin position="21"/>
        <end position="158"/>
    </location>
</feature>
<reference evidence="6 7" key="1">
    <citation type="submission" date="2016-02" db="EMBL/GenBank/DDBJ databases">
        <title>Genome analysis of coral dinoflagellate symbionts highlights evolutionary adaptations to a symbiotic lifestyle.</title>
        <authorList>
            <person name="Aranda M."/>
            <person name="Li Y."/>
            <person name="Liew Y.J."/>
            <person name="Baumgarten S."/>
            <person name="Simakov O."/>
            <person name="Wilson M."/>
            <person name="Piel J."/>
            <person name="Ashoor H."/>
            <person name="Bougouffa S."/>
            <person name="Bajic V.B."/>
            <person name="Ryu T."/>
            <person name="Ravasi T."/>
            <person name="Bayer T."/>
            <person name="Micklem G."/>
            <person name="Kim H."/>
            <person name="Bhak J."/>
            <person name="Lajeunesse T.C."/>
            <person name="Voolstra C.R."/>
        </authorList>
    </citation>
    <scope>NUCLEOTIDE SEQUENCE [LARGE SCALE GENOMIC DNA]</scope>
    <source>
        <strain evidence="6 7">CCMP2467</strain>
    </source>
</reference>
<dbReference type="AlphaFoldDB" id="A0A1Q9F0E4"/>
<keyword evidence="2" id="KW-0816">Tricarboxylic acid cycle</keyword>
<keyword evidence="7" id="KW-1185">Reference proteome</keyword>
<evidence type="ECO:0000256" key="3">
    <source>
        <dbReference type="ARBA" id="ARBA00023002"/>
    </source>
</evidence>
<evidence type="ECO:0000259" key="5">
    <source>
        <dbReference type="Pfam" id="PF00056"/>
    </source>
</evidence>
<gene>
    <name evidence="6" type="primary">MMDHI</name>
    <name evidence="6" type="ORF">AK812_SmicGene2858</name>
</gene>
<dbReference type="OMA" id="PCLCGCC"/>
<evidence type="ECO:0000256" key="2">
    <source>
        <dbReference type="ARBA" id="ARBA00022532"/>
    </source>
</evidence>
<dbReference type="Gene3D" id="3.40.50.720">
    <property type="entry name" value="NAD(P)-binding Rossmann-like Domain"/>
    <property type="match status" value="1"/>
</dbReference>
<dbReference type="EMBL" id="LSRX01000032">
    <property type="protein sequence ID" value="OLQ13141.1"/>
    <property type="molecule type" value="Genomic_DNA"/>
</dbReference>
<keyword evidence="3" id="KW-0560">Oxidoreductase</keyword>